<evidence type="ECO:0000256" key="2">
    <source>
        <dbReference type="SAM" id="SignalP"/>
    </source>
</evidence>
<reference evidence="4" key="1">
    <citation type="submission" date="2016-08" db="EMBL/GenBank/DDBJ databases">
        <authorList>
            <person name="Varghese N."/>
            <person name="Submissions Spin"/>
        </authorList>
    </citation>
    <scope>NUCLEOTIDE SEQUENCE [LARGE SCALE GENOMIC DNA]</scope>
    <source>
        <strain evidence="4">ERR11</strain>
    </source>
</reference>
<accession>A0A1C3XVC5</accession>
<dbReference type="InterPro" id="IPR042098">
    <property type="entry name" value="TauD-like_sf"/>
</dbReference>
<organism evidence="3 4">
    <name type="scientific">Bradyrhizobium shewense</name>
    <dbReference type="NCBI Taxonomy" id="1761772"/>
    <lineage>
        <taxon>Bacteria</taxon>
        <taxon>Pseudomonadati</taxon>
        <taxon>Pseudomonadota</taxon>
        <taxon>Alphaproteobacteria</taxon>
        <taxon>Hyphomicrobiales</taxon>
        <taxon>Nitrobacteraceae</taxon>
        <taxon>Bradyrhizobium</taxon>
    </lineage>
</organism>
<evidence type="ECO:0000313" key="3">
    <source>
        <dbReference type="EMBL" id="SCB55974.1"/>
    </source>
</evidence>
<feature type="signal peptide" evidence="2">
    <location>
        <begin position="1"/>
        <end position="20"/>
    </location>
</feature>
<dbReference type="EMBL" id="FMAI01000063">
    <property type="protein sequence ID" value="SCB55974.1"/>
    <property type="molecule type" value="Genomic_DNA"/>
</dbReference>
<dbReference type="GO" id="GO:0016706">
    <property type="term" value="F:2-oxoglutarate-dependent dioxygenase activity"/>
    <property type="evidence" value="ECO:0007669"/>
    <property type="project" value="UniProtKB-ARBA"/>
</dbReference>
<sequence>MAHRLVLLGCLAQFFGAAWCCDPTSRWDTVCSNTAAAYLDLPRALQRLADDLWAIHSFDRAARVNEAKDLADKALTATRFETSIPSYVSTLKPASVR</sequence>
<gene>
    <name evidence="3" type="ORF">GA0061098_106312</name>
</gene>
<name>A0A1C3XVC5_9BRAD</name>
<evidence type="ECO:0000256" key="1">
    <source>
        <dbReference type="ARBA" id="ARBA00023002"/>
    </source>
</evidence>
<keyword evidence="4" id="KW-1185">Reference proteome</keyword>
<proteinExistence type="predicted"/>
<protein>
    <submittedName>
        <fullName evidence="3">Uncharacterized protein</fullName>
    </submittedName>
</protein>
<dbReference type="AlphaFoldDB" id="A0A1C3XVC5"/>
<keyword evidence="2" id="KW-0732">Signal</keyword>
<dbReference type="Proteomes" id="UP000199184">
    <property type="component" value="Unassembled WGS sequence"/>
</dbReference>
<feature type="chain" id="PRO_5008686964" evidence="2">
    <location>
        <begin position="21"/>
        <end position="97"/>
    </location>
</feature>
<keyword evidence="1" id="KW-0560">Oxidoreductase</keyword>
<dbReference type="Gene3D" id="3.60.130.10">
    <property type="entry name" value="Clavaminate synthase-like"/>
    <property type="match status" value="1"/>
</dbReference>
<evidence type="ECO:0000313" key="4">
    <source>
        <dbReference type="Proteomes" id="UP000199184"/>
    </source>
</evidence>